<dbReference type="EMBL" id="AJIL01000278">
    <property type="protein sequence ID" value="KNE90076.1"/>
    <property type="molecule type" value="Genomic_DNA"/>
</dbReference>
<dbReference type="Proteomes" id="UP000054564">
    <property type="component" value="Unassembled WGS sequence"/>
</dbReference>
<evidence type="ECO:0000313" key="1">
    <source>
        <dbReference type="EMBL" id="KNE90076.1"/>
    </source>
</evidence>
<accession>A0A0L0UT31</accession>
<reference evidence="2" key="1">
    <citation type="submission" date="2014-03" db="EMBL/GenBank/DDBJ databases">
        <title>The Genome Sequence of Puccinia striiformis f. sp. tritici PST-78.</title>
        <authorList>
            <consortium name="The Broad Institute Genome Sequencing Platform"/>
            <person name="Cuomo C."/>
            <person name="Hulbert S."/>
            <person name="Chen X."/>
            <person name="Walker B."/>
            <person name="Young S.K."/>
            <person name="Zeng Q."/>
            <person name="Gargeya S."/>
            <person name="Fitzgerald M."/>
            <person name="Haas B."/>
            <person name="Abouelleil A."/>
            <person name="Alvarado L."/>
            <person name="Arachchi H.M."/>
            <person name="Berlin A.M."/>
            <person name="Chapman S.B."/>
            <person name="Goldberg J."/>
            <person name="Griggs A."/>
            <person name="Gujja S."/>
            <person name="Hansen M."/>
            <person name="Howarth C."/>
            <person name="Imamovic A."/>
            <person name="Larimer J."/>
            <person name="McCowan C."/>
            <person name="Montmayeur A."/>
            <person name="Murphy C."/>
            <person name="Neiman D."/>
            <person name="Pearson M."/>
            <person name="Priest M."/>
            <person name="Roberts A."/>
            <person name="Saif S."/>
            <person name="Shea T."/>
            <person name="Sisk P."/>
            <person name="Sykes S."/>
            <person name="Wortman J."/>
            <person name="Nusbaum C."/>
            <person name="Birren B."/>
        </authorList>
    </citation>
    <scope>NUCLEOTIDE SEQUENCE [LARGE SCALE GENOMIC DNA]</scope>
    <source>
        <strain evidence="2">race PST-78</strain>
    </source>
</reference>
<gene>
    <name evidence="1" type="ORF">PSTG_16481</name>
</gene>
<organism evidence="1 2">
    <name type="scientific">Puccinia striiformis f. sp. tritici PST-78</name>
    <dbReference type="NCBI Taxonomy" id="1165861"/>
    <lineage>
        <taxon>Eukaryota</taxon>
        <taxon>Fungi</taxon>
        <taxon>Dikarya</taxon>
        <taxon>Basidiomycota</taxon>
        <taxon>Pucciniomycotina</taxon>
        <taxon>Pucciniomycetes</taxon>
        <taxon>Pucciniales</taxon>
        <taxon>Pucciniaceae</taxon>
        <taxon>Puccinia</taxon>
    </lineage>
</organism>
<name>A0A0L0UT31_9BASI</name>
<evidence type="ECO:0000313" key="2">
    <source>
        <dbReference type="Proteomes" id="UP000054564"/>
    </source>
</evidence>
<protein>
    <submittedName>
        <fullName evidence="1">Uncharacterized protein</fullName>
    </submittedName>
</protein>
<sequence>MATSELILGAVIQDKVGCCTPSELQTPGQPLMGLSLLAIHLAAQPPTLNQVGTLGINSNAAIQECSPLRVQQTSQCQLLVPGPVSVSDSANEKINGLKMAVPGKLLDTISNPGFTEHKLCPPGTCHST</sequence>
<keyword evidence="2" id="KW-1185">Reference proteome</keyword>
<comment type="caution">
    <text evidence="1">The sequence shown here is derived from an EMBL/GenBank/DDBJ whole genome shotgun (WGS) entry which is preliminary data.</text>
</comment>
<proteinExistence type="predicted"/>
<dbReference type="AlphaFoldDB" id="A0A0L0UT31"/>